<evidence type="ECO:0000256" key="8">
    <source>
        <dbReference type="ARBA" id="ARBA00023170"/>
    </source>
</evidence>
<keyword evidence="9" id="KW-0807">Transducer</keyword>
<evidence type="ECO:0000256" key="10">
    <source>
        <dbReference type="SAM" id="Phobius"/>
    </source>
</evidence>
<feature type="transmembrane region" description="Helical" evidence="10">
    <location>
        <begin position="63"/>
        <end position="83"/>
    </location>
</feature>
<evidence type="ECO:0000256" key="2">
    <source>
        <dbReference type="ARBA" id="ARBA00022475"/>
    </source>
</evidence>
<dbReference type="AlphaFoldDB" id="A0A9P0PXI6"/>
<evidence type="ECO:0000256" key="4">
    <source>
        <dbReference type="ARBA" id="ARBA00022692"/>
    </source>
</evidence>
<organism evidence="12 13">
    <name type="scientific">Acanthoscelides obtectus</name>
    <name type="common">Bean weevil</name>
    <name type="synonym">Bruchus obtectus</name>
    <dbReference type="NCBI Taxonomy" id="200917"/>
    <lineage>
        <taxon>Eukaryota</taxon>
        <taxon>Metazoa</taxon>
        <taxon>Ecdysozoa</taxon>
        <taxon>Arthropoda</taxon>
        <taxon>Hexapoda</taxon>
        <taxon>Insecta</taxon>
        <taxon>Pterygota</taxon>
        <taxon>Neoptera</taxon>
        <taxon>Endopterygota</taxon>
        <taxon>Coleoptera</taxon>
        <taxon>Polyphaga</taxon>
        <taxon>Cucujiformia</taxon>
        <taxon>Chrysomeloidea</taxon>
        <taxon>Chrysomelidae</taxon>
        <taxon>Bruchinae</taxon>
        <taxon>Bruchini</taxon>
        <taxon>Acanthoscelides</taxon>
    </lineage>
</organism>
<keyword evidence="2" id="KW-1003">Cell membrane</keyword>
<keyword evidence="6 10" id="KW-1133">Transmembrane helix</keyword>
<dbReference type="InterPro" id="IPR004117">
    <property type="entry name" value="7tm6_olfct_rcpt"/>
</dbReference>
<dbReference type="Pfam" id="PF02949">
    <property type="entry name" value="7tm_6"/>
    <property type="match status" value="1"/>
</dbReference>
<feature type="transmembrane region" description="Helical" evidence="10">
    <location>
        <begin position="190"/>
        <end position="208"/>
    </location>
</feature>
<name>A0A9P0PXI6_ACAOB</name>
<evidence type="ECO:0000256" key="3">
    <source>
        <dbReference type="ARBA" id="ARBA00022606"/>
    </source>
</evidence>
<evidence type="ECO:0000256" key="11">
    <source>
        <dbReference type="SAM" id="SignalP"/>
    </source>
</evidence>
<keyword evidence="8" id="KW-0675">Receptor</keyword>
<evidence type="ECO:0000313" key="12">
    <source>
        <dbReference type="EMBL" id="CAH2002730.1"/>
    </source>
</evidence>
<dbReference type="GO" id="GO:0005886">
    <property type="term" value="C:plasma membrane"/>
    <property type="evidence" value="ECO:0007669"/>
    <property type="project" value="UniProtKB-SubCell"/>
</dbReference>
<keyword evidence="3" id="KW-0716">Sensory transduction</keyword>
<evidence type="ECO:0000256" key="6">
    <source>
        <dbReference type="ARBA" id="ARBA00022989"/>
    </source>
</evidence>
<protein>
    <recommendedName>
        <fullName evidence="14">Odorant receptor</fullName>
    </recommendedName>
</protein>
<dbReference type="EMBL" id="CAKOFQ010007508">
    <property type="protein sequence ID" value="CAH2002730.1"/>
    <property type="molecule type" value="Genomic_DNA"/>
</dbReference>
<dbReference type="GO" id="GO:0005549">
    <property type="term" value="F:odorant binding"/>
    <property type="evidence" value="ECO:0007669"/>
    <property type="project" value="InterPro"/>
</dbReference>
<keyword evidence="7 10" id="KW-0472">Membrane</keyword>
<sequence length="323" mass="37486">MLHHHRSISASAVLSLTFLFIQRSNVMQLLVDMDERFWKIEECRNKELKAECLQKMKILKIKYRSYVSVLLSCILSYYYGRLIENRTADGDNLLFESYLPKGVPFWFMFLWMHIPGYGLSLLDITIDCTVFSIVSLTAIQFKLLAYEMQNIFAEASDYFTIKDKFTRCNDQLSFLLCFKTLLNNTLSTMMLMYLGMVVLILCLEMYYIMTMNSFQGIVRALIYAALIFFEFFICYCVPFQELVDESGKLVECLYDSRWYEHVGSTAPYAKAMLLLQGKSQMNVMLTAGGFLNMNLQTGIATLKTMVSYSMFLRTMAGLEDDMK</sequence>
<keyword evidence="13" id="KW-1185">Reference proteome</keyword>
<reference evidence="12" key="1">
    <citation type="submission" date="2022-03" db="EMBL/GenBank/DDBJ databases">
        <authorList>
            <person name="Sayadi A."/>
        </authorList>
    </citation>
    <scope>NUCLEOTIDE SEQUENCE</scope>
</reference>
<evidence type="ECO:0008006" key="14">
    <source>
        <dbReference type="Google" id="ProtNLM"/>
    </source>
</evidence>
<feature type="transmembrane region" description="Helical" evidence="10">
    <location>
        <begin position="129"/>
        <end position="146"/>
    </location>
</feature>
<keyword evidence="5" id="KW-0552">Olfaction</keyword>
<dbReference type="PANTHER" id="PTHR21137">
    <property type="entry name" value="ODORANT RECEPTOR"/>
    <property type="match status" value="1"/>
</dbReference>
<dbReference type="GO" id="GO:0004984">
    <property type="term" value="F:olfactory receptor activity"/>
    <property type="evidence" value="ECO:0007669"/>
    <property type="project" value="InterPro"/>
</dbReference>
<evidence type="ECO:0000256" key="7">
    <source>
        <dbReference type="ARBA" id="ARBA00023136"/>
    </source>
</evidence>
<accession>A0A9P0PXI6</accession>
<evidence type="ECO:0000256" key="1">
    <source>
        <dbReference type="ARBA" id="ARBA00004651"/>
    </source>
</evidence>
<comment type="subcellular location">
    <subcellularLocation>
        <location evidence="1">Cell membrane</location>
        <topology evidence="1">Multi-pass membrane protein</topology>
    </subcellularLocation>
</comment>
<proteinExistence type="predicted"/>
<evidence type="ECO:0000256" key="9">
    <source>
        <dbReference type="ARBA" id="ARBA00023224"/>
    </source>
</evidence>
<feature type="transmembrane region" description="Helical" evidence="10">
    <location>
        <begin position="103"/>
        <end position="122"/>
    </location>
</feature>
<evidence type="ECO:0000313" key="13">
    <source>
        <dbReference type="Proteomes" id="UP001152888"/>
    </source>
</evidence>
<gene>
    <name evidence="12" type="ORF">ACAOBT_LOCUS26951</name>
</gene>
<keyword evidence="11" id="KW-0732">Signal</keyword>
<comment type="caution">
    <text evidence="12">The sequence shown here is derived from an EMBL/GenBank/DDBJ whole genome shotgun (WGS) entry which is preliminary data.</text>
</comment>
<feature type="chain" id="PRO_5040437608" description="Odorant receptor" evidence="11">
    <location>
        <begin position="24"/>
        <end position="323"/>
    </location>
</feature>
<dbReference type="OrthoDB" id="6690726at2759"/>
<keyword evidence="4 10" id="KW-0812">Transmembrane</keyword>
<dbReference type="Proteomes" id="UP001152888">
    <property type="component" value="Unassembled WGS sequence"/>
</dbReference>
<dbReference type="GO" id="GO:0007165">
    <property type="term" value="P:signal transduction"/>
    <property type="evidence" value="ECO:0007669"/>
    <property type="project" value="UniProtKB-KW"/>
</dbReference>
<dbReference type="PANTHER" id="PTHR21137:SF35">
    <property type="entry name" value="ODORANT RECEPTOR 19A-RELATED"/>
    <property type="match status" value="1"/>
</dbReference>
<feature type="transmembrane region" description="Helical" evidence="10">
    <location>
        <begin position="220"/>
        <end position="240"/>
    </location>
</feature>
<evidence type="ECO:0000256" key="5">
    <source>
        <dbReference type="ARBA" id="ARBA00022725"/>
    </source>
</evidence>
<feature type="signal peptide" evidence="11">
    <location>
        <begin position="1"/>
        <end position="23"/>
    </location>
</feature>